<dbReference type="AlphaFoldDB" id="A0A8S1XFU6"/>
<evidence type="ECO:0000313" key="2">
    <source>
        <dbReference type="Proteomes" id="UP000689195"/>
    </source>
</evidence>
<organism evidence="1 2">
    <name type="scientific">Paramecium pentaurelia</name>
    <dbReference type="NCBI Taxonomy" id="43138"/>
    <lineage>
        <taxon>Eukaryota</taxon>
        <taxon>Sar</taxon>
        <taxon>Alveolata</taxon>
        <taxon>Ciliophora</taxon>
        <taxon>Intramacronucleata</taxon>
        <taxon>Oligohymenophorea</taxon>
        <taxon>Peniculida</taxon>
        <taxon>Parameciidae</taxon>
        <taxon>Paramecium</taxon>
    </lineage>
</organism>
<keyword evidence="2" id="KW-1185">Reference proteome</keyword>
<accession>A0A8S1XFU6</accession>
<proteinExistence type="predicted"/>
<comment type="caution">
    <text evidence="1">The sequence shown here is derived from an EMBL/GenBank/DDBJ whole genome shotgun (WGS) entry which is preliminary data.</text>
</comment>
<evidence type="ECO:0000313" key="1">
    <source>
        <dbReference type="EMBL" id="CAD8199843.1"/>
    </source>
</evidence>
<protein>
    <submittedName>
        <fullName evidence="1">Uncharacterized protein</fullName>
    </submittedName>
</protein>
<sequence length="58" mass="7108">MYQERNWKNIRKFKREKLDRKQKILQAIIEIKAFQILPVENEKTIVKQGIVEIKQLIE</sequence>
<reference evidence="1" key="1">
    <citation type="submission" date="2021-01" db="EMBL/GenBank/DDBJ databases">
        <authorList>
            <consortium name="Genoscope - CEA"/>
            <person name="William W."/>
        </authorList>
    </citation>
    <scope>NUCLEOTIDE SEQUENCE</scope>
</reference>
<dbReference type="Proteomes" id="UP000689195">
    <property type="component" value="Unassembled WGS sequence"/>
</dbReference>
<dbReference type="EMBL" id="CAJJDO010000122">
    <property type="protein sequence ID" value="CAD8199843.1"/>
    <property type="molecule type" value="Genomic_DNA"/>
</dbReference>
<gene>
    <name evidence="1" type="ORF">PPENT_87.1.T1220176</name>
</gene>
<name>A0A8S1XFU6_9CILI</name>